<feature type="compositionally biased region" description="Pro residues" evidence="7">
    <location>
        <begin position="407"/>
        <end position="417"/>
    </location>
</feature>
<keyword evidence="10" id="KW-1185">Reference proteome</keyword>
<evidence type="ECO:0000256" key="3">
    <source>
        <dbReference type="ARBA" id="ARBA00022475"/>
    </source>
</evidence>
<evidence type="ECO:0000313" key="11">
    <source>
        <dbReference type="RefSeq" id="XP_003738331.2"/>
    </source>
</evidence>
<dbReference type="Gene3D" id="1.20.1070.10">
    <property type="entry name" value="Rhodopsin 7-helix transmembrane proteins"/>
    <property type="match status" value="1"/>
</dbReference>
<dbReference type="PROSITE" id="PS50262">
    <property type="entry name" value="G_PROTEIN_RECEP_F1_2"/>
    <property type="match status" value="1"/>
</dbReference>
<evidence type="ECO:0000256" key="2">
    <source>
        <dbReference type="ARBA" id="ARBA00010663"/>
    </source>
</evidence>
<evidence type="ECO:0000259" key="9">
    <source>
        <dbReference type="PROSITE" id="PS50262"/>
    </source>
</evidence>
<dbReference type="InterPro" id="IPR017452">
    <property type="entry name" value="GPCR_Rhodpsn_7TM"/>
</dbReference>
<feature type="domain" description="G-protein coupled receptors family 1 profile" evidence="9">
    <location>
        <begin position="55"/>
        <end position="315"/>
    </location>
</feature>
<gene>
    <name evidence="11" type="primary">LOC100904784</name>
</gene>
<evidence type="ECO:0000313" key="10">
    <source>
        <dbReference type="Proteomes" id="UP000694867"/>
    </source>
</evidence>
<feature type="transmembrane region" description="Helical" evidence="8">
    <location>
        <begin position="157"/>
        <end position="176"/>
    </location>
</feature>
<dbReference type="PRINTS" id="PR00237">
    <property type="entry name" value="GPCRRHODOPSN"/>
</dbReference>
<reference evidence="11" key="1">
    <citation type="submission" date="2025-08" db="UniProtKB">
        <authorList>
            <consortium name="RefSeq"/>
        </authorList>
    </citation>
    <scope>IDENTIFICATION</scope>
</reference>
<dbReference type="CDD" id="cd00637">
    <property type="entry name" value="7tm_classA_rhodopsin-like"/>
    <property type="match status" value="1"/>
</dbReference>
<comment type="subcellular location">
    <subcellularLocation>
        <location evidence="1">Cell membrane</location>
        <topology evidence="1">Multi-pass membrane protein</topology>
    </subcellularLocation>
</comment>
<feature type="transmembrane region" description="Helical" evidence="8">
    <location>
        <begin position="251"/>
        <end position="275"/>
    </location>
</feature>
<dbReference type="GeneID" id="100904784"/>
<proteinExistence type="inferred from homology"/>
<dbReference type="Proteomes" id="UP000694867">
    <property type="component" value="Unplaced"/>
</dbReference>
<evidence type="ECO:0000256" key="8">
    <source>
        <dbReference type="SAM" id="Phobius"/>
    </source>
</evidence>
<feature type="region of interest" description="Disordered" evidence="7">
    <location>
        <begin position="396"/>
        <end position="446"/>
    </location>
</feature>
<feature type="transmembrane region" description="Helical" evidence="8">
    <location>
        <begin position="118"/>
        <end position="136"/>
    </location>
</feature>
<evidence type="ECO:0000256" key="6">
    <source>
        <dbReference type="ARBA" id="ARBA00023136"/>
    </source>
</evidence>
<evidence type="ECO:0000256" key="1">
    <source>
        <dbReference type="ARBA" id="ARBA00004651"/>
    </source>
</evidence>
<dbReference type="InterPro" id="IPR000276">
    <property type="entry name" value="GPCR_Rhodpsn"/>
</dbReference>
<dbReference type="SUPFAM" id="SSF81321">
    <property type="entry name" value="Family A G protein-coupled receptor-like"/>
    <property type="match status" value="1"/>
</dbReference>
<organism evidence="10 11">
    <name type="scientific">Galendromus occidentalis</name>
    <name type="common">western predatory mite</name>
    <dbReference type="NCBI Taxonomy" id="34638"/>
    <lineage>
        <taxon>Eukaryota</taxon>
        <taxon>Metazoa</taxon>
        <taxon>Ecdysozoa</taxon>
        <taxon>Arthropoda</taxon>
        <taxon>Chelicerata</taxon>
        <taxon>Arachnida</taxon>
        <taxon>Acari</taxon>
        <taxon>Parasitiformes</taxon>
        <taxon>Mesostigmata</taxon>
        <taxon>Gamasina</taxon>
        <taxon>Phytoseioidea</taxon>
        <taxon>Phytoseiidae</taxon>
        <taxon>Typhlodrominae</taxon>
        <taxon>Galendromus</taxon>
    </lineage>
</organism>
<dbReference type="GO" id="GO:0005886">
    <property type="term" value="C:plasma membrane"/>
    <property type="evidence" value="ECO:0007669"/>
    <property type="project" value="UniProtKB-SubCell"/>
</dbReference>
<keyword evidence="3" id="KW-1003">Cell membrane</keyword>
<dbReference type="KEGG" id="goe:100904784"/>
<feature type="transmembrane region" description="Helical" evidence="8">
    <location>
        <begin position="200"/>
        <end position="226"/>
    </location>
</feature>
<feature type="transmembrane region" description="Helical" evidence="8">
    <location>
        <begin position="78"/>
        <end position="98"/>
    </location>
</feature>
<dbReference type="PANTHER" id="PTHR22750">
    <property type="entry name" value="G-PROTEIN COUPLED RECEPTOR"/>
    <property type="match status" value="1"/>
</dbReference>
<dbReference type="Pfam" id="PF00001">
    <property type="entry name" value="7tm_1"/>
    <property type="match status" value="1"/>
</dbReference>
<name>A0AAJ6QN65_9ACAR</name>
<keyword evidence="5 8" id="KW-1133">Transmembrane helix</keyword>
<dbReference type="GO" id="GO:0004930">
    <property type="term" value="F:G protein-coupled receptor activity"/>
    <property type="evidence" value="ECO:0007669"/>
    <property type="project" value="InterPro"/>
</dbReference>
<dbReference type="RefSeq" id="XP_003738331.2">
    <property type="nucleotide sequence ID" value="XM_003738283.2"/>
</dbReference>
<evidence type="ECO:0000256" key="7">
    <source>
        <dbReference type="SAM" id="MobiDB-lite"/>
    </source>
</evidence>
<evidence type="ECO:0000256" key="5">
    <source>
        <dbReference type="ARBA" id="ARBA00022989"/>
    </source>
</evidence>
<keyword evidence="6 8" id="KW-0472">Membrane</keyword>
<evidence type="ECO:0000256" key="4">
    <source>
        <dbReference type="ARBA" id="ARBA00022692"/>
    </source>
</evidence>
<accession>A0AAJ6QN65</accession>
<comment type="similarity">
    <text evidence="2">Belongs to the G-protein coupled receptor 1 family.</text>
</comment>
<dbReference type="AlphaFoldDB" id="A0AAJ6QN65"/>
<protein>
    <submittedName>
        <fullName evidence="11">Lysophosphatidic acid receptor 1-A-like</fullName>
    </submittedName>
</protein>
<feature type="transmembrane region" description="Helical" evidence="8">
    <location>
        <begin position="40"/>
        <end position="66"/>
    </location>
</feature>
<keyword evidence="4 8" id="KW-0812">Transmembrane</keyword>
<sequence length="519" mass="57668">MATTTHHSLLPDDGTVAVGVATAGAEVADEEQQMRKVYDFAVPLLVLACVISTLFNLIVLVSLRWLRRSINPTLSLSLSLTFADAYASFMLGLGFVINSYLPLLNVEIHRCFNLVLEALRLSGLVAAAFNLLALSFNHYVGILRPLHYASTVTRRSAYIGIVLLWAFPLVIFFTYFSSVPDQGFRSDECSNFAFLRESRFSVLLGMLFTVPLVVMMFIYFHIFFIIRQHKIGLFAQTSSRHASRRLQNVKAVYTTLLIIGTYLAGWMPAVCFYVFTCTDSCPFPVNKLSMTTRISGGILVNALIIAKSLVDPFIYAARMPEVSEALSRMFRCRPRPTFRHARAASYNRNFNNNSTPCFPKSPIGTPLRGDSQRTDCTYAGSRAVYVSRPRGGLVPSHSVGSLANSSPPIPTAPPPQQLPSSNGLNHNGAIRSPHHHWPEHGSERLQQQDQRLVNDLNFHNVHLVPQQQQQHPHFQKFLVSSQDATGGGPTHHLIMKPDGVLEPTPRIAASPRLVVKTNL</sequence>